<keyword evidence="1" id="KW-1133">Transmembrane helix</keyword>
<evidence type="ECO:0008006" key="6">
    <source>
        <dbReference type="Google" id="ProtNLM"/>
    </source>
</evidence>
<evidence type="ECO:0000313" key="2">
    <source>
        <dbReference type="EMBL" id="EAH8157391.1"/>
    </source>
</evidence>
<comment type="caution">
    <text evidence="3">The sequence shown here is derived from an EMBL/GenBank/DDBJ whole genome shotgun (WGS) entry which is preliminary data.</text>
</comment>
<dbReference type="EMBL" id="AACBVJ010000012">
    <property type="protein sequence ID" value="EAJ9197875.1"/>
    <property type="molecule type" value="Genomic_DNA"/>
</dbReference>
<gene>
    <name evidence="3" type="ORF">BZ274_06800</name>
    <name evidence="2" type="ORF">ES716_05570</name>
</gene>
<evidence type="ECO:0000256" key="1">
    <source>
        <dbReference type="SAM" id="Phobius"/>
    </source>
</evidence>
<evidence type="ECO:0000313" key="4">
    <source>
        <dbReference type="Proteomes" id="UP000382436"/>
    </source>
</evidence>
<name>A0A5Y6RVU9_CAMCO</name>
<dbReference type="EMBL" id="AABKAB010000009">
    <property type="protein sequence ID" value="EAH8157391.1"/>
    <property type="molecule type" value="Genomic_DNA"/>
</dbReference>
<proteinExistence type="predicted"/>
<keyword evidence="1" id="KW-0472">Membrane</keyword>
<organism evidence="3 4">
    <name type="scientific">Campylobacter coli</name>
    <dbReference type="NCBI Taxonomy" id="195"/>
    <lineage>
        <taxon>Bacteria</taxon>
        <taxon>Pseudomonadati</taxon>
        <taxon>Campylobacterota</taxon>
        <taxon>Epsilonproteobacteria</taxon>
        <taxon>Campylobacterales</taxon>
        <taxon>Campylobacteraceae</taxon>
        <taxon>Campylobacter</taxon>
    </lineage>
</organism>
<reference evidence="3 4" key="1">
    <citation type="submission" date="2018-05" db="EMBL/GenBank/DDBJ databases">
        <authorList>
            <consortium name="PulseNet: The National Subtyping Network for Foodborne Disease Surveillance"/>
            <person name="Tarr C.L."/>
            <person name="Trees E."/>
            <person name="Katz L.S."/>
            <person name="Carleton-Romer H.A."/>
            <person name="Stroika S."/>
            <person name="Kucerova Z."/>
            <person name="Roache K.F."/>
            <person name="Sabol A.L."/>
            <person name="Besser J."/>
            <person name="Gerner-Smidt P."/>
        </authorList>
    </citation>
    <scope>NUCLEOTIDE SEQUENCE [LARGE SCALE GENOMIC DNA]</scope>
    <source>
        <strain evidence="3 4">PNUSAC001435</strain>
        <strain evidence="2 5">PNUSAC007828</strain>
    </source>
</reference>
<evidence type="ECO:0000313" key="3">
    <source>
        <dbReference type="EMBL" id="EAJ9197875.1"/>
    </source>
</evidence>
<evidence type="ECO:0000313" key="5">
    <source>
        <dbReference type="Proteomes" id="UP000576616"/>
    </source>
</evidence>
<feature type="transmembrane region" description="Helical" evidence="1">
    <location>
        <begin position="166"/>
        <end position="183"/>
    </location>
</feature>
<dbReference type="RefSeq" id="WP_072216557.1">
    <property type="nucleotide sequence ID" value="NZ_FAXZ01000017.1"/>
</dbReference>
<sequence>MINKNKLFRQIHIYVSLFFLPCAVLFALTGIAYILGADQDTGLKVETYKLVKNIEPGKEKDALIQYLQENNLKVPSNTEVVKGKDKGTTIGGSHYSANIALVAQNEYVITLKTRSLLGDMIMLHKDKGAWYFSVLSIGFGIALFLLYISGLIITLFASKKDRQKQLATLGAGVVITILLAYLSL</sequence>
<feature type="transmembrane region" description="Helical" evidence="1">
    <location>
        <begin position="12"/>
        <end position="35"/>
    </location>
</feature>
<accession>A0A5Y6RVU9</accession>
<dbReference type="AlphaFoldDB" id="A0A5Y6RVU9"/>
<keyword evidence="1" id="KW-0812">Transmembrane</keyword>
<dbReference type="Proteomes" id="UP000382436">
    <property type="component" value="Unassembled WGS sequence"/>
</dbReference>
<protein>
    <recommendedName>
        <fullName evidence="6">Integral membrane protein</fullName>
    </recommendedName>
</protein>
<feature type="transmembrane region" description="Helical" evidence="1">
    <location>
        <begin position="129"/>
        <end position="154"/>
    </location>
</feature>
<dbReference type="Proteomes" id="UP000576616">
    <property type="component" value="Unassembled WGS sequence"/>
</dbReference>